<dbReference type="OrthoDB" id="9802471at2"/>
<dbReference type="InterPro" id="IPR000711">
    <property type="entry name" value="ATPase_OSCP/dsu"/>
</dbReference>
<accession>A0A562RIP2</accession>
<evidence type="ECO:0000256" key="7">
    <source>
        <dbReference type="HAMAP-Rule" id="MF_01416"/>
    </source>
</evidence>
<dbReference type="SUPFAM" id="SSF47928">
    <property type="entry name" value="N-terminal domain of the delta subunit of the F1F0-ATP synthase"/>
    <property type="match status" value="1"/>
</dbReference>
<comment type="subcellular location">
    <subcellularLocation>
        <location evidence="7">Cell membrane</location>
        <topology evidence="7">Peripheral membrane protein</topology>
    </subcellularLocation>
    <subcellularLocation>
        <location evidence="1">Membrane</location>
    </subcellularLocation>
</comment>
<dbReference type="Gene3D" id="1.10.520.20">
    <property type="entry name" value="N-terminal domain of the delta subunit of the F1F0-ATP synthase"/>
    <property type="match status" value="1"/>
</dbReference>
<evidence type="ECO:0000256" key="3">
    <source>
        <dbReference type="ARBA" id="ARBA00022781"/>
    </source>
</evidence>
<evidence type="ECO:0000313" key="8">
    <source>
        <dbReference type="EMBL" id="TWI68220.1"/>
    </source>
</evidence>
<keyword evidence="3 7" id="KW-0375">Hydrogen ion transport</keyword>
<dbReference type="GO" id="GO:0045259">
    <property type="term" value="C:proton-transporting ATP synthase complex"/>
    <property type="evidence" value="ECO:0007669"/>
    <property type="project" value="UniProtKB-KW"/>
</dbReference>
<dbReference type="RefSeq" id="WP_144685713.1">
    <property type="nucleotide sequence ID" value="NZ_VLLC01000022.1"/>
</dbReference>
<proteinExistence type="inferred from homology"/>
<dbReference type="AlphaFoldDB" id="A0A562RIP2"/>
<dbReference type="GO" id="GO:0046933">
    <property type="term" value="F:proton-transporting ATP synthase activity, rotational mechanism"/>
    <property type="evidence" value="ECO:0007669"/>
    <property type="project" value="UniProtKB-UniRule"/>
</dbReference>
<dbReference type="PRINTS" id="PR00125">
    <property type="entry name" value="ATPASEDELTA"/>
</dbReference>
<evidence type="ECO:0000256" key="1">
    <source>
        <dbReference type="ARBA" id="ARBA00004370"/>
    </source>
</evidence>
<keyword evidence="5 7" id="KW-0472">Membrane</keyword>
<protein>
    <recommendedName>
        <fullName evidence="7">ATP synthase subunit delta</fullName>
    </recommendedName>
    <alternativeName>
        <fullName evidence="7">ATP synthase F(1) sector subunit delta</fullName>
    </alternativeName>
    <alternativeName>
        <fullName evidence="7">F-type ATPase subunit delta</fullName>
        <shortName evidence="7">F-ATPase subunit delta</shortName>
    </alternativeName>
</protein>
<keyword evidence="9" id="KW-1185">Reference proteome</keyword>
<dbReference type="EMBL" id="VLLC01000022">
    <property type="protein sequence ID" value="TWI68220.1"/>
    <property type="molecule type" value="Genomic_DNA"/>
</dbReference>
<comment type="function">
    <text evidence="7">F(1)F(0) ATP synthase produces ATP from ADP in the presence of a proton or sodium gradient. F-type ATPases consist of two structural domains, F(1) containing the extramembraneous catalytic core and F(0) containing the membrane proton channel, linked together by a central stalk and a peripheral stalk. During catalysis, ATP synthesis in the catalytic domain of F(1) is coupled via a rotary mechanism of the central stalk subunits to proton translocation.</text>
</comment>
<keyword evidence="4 7" id="KW-0406">Ion transport</keyword>
<keyword evidence="7" id="KW-0139">CF(1)</keyword>
<dbReference type="InterPro" id="IPR026015">
    <property type="entry name" value="ATP_synth_OSCP/delta_N_sf"/>
</dbReference>
<dbReference type="GO" id="GO:0005886">
    <property type="term" value="C:plasma membrane"/>
    <property type="evidence" value="ECO:0007669"/>
    <property type="project" value="UniProtKB-SubCell"/>
</dbReference>
<sequence>MKNLAVARRYAKALLLIGKEDGHMDTYRQELQDVCTVFQENEGLRQILSNPLHARTARRQILDSVLQKMSLTQVMRSFMLLLFDKGRIVRLADVERSYRDLADEFQNIARARIISAVSLSDTAVAGIRSALVRMTNREVVLDVHEDPRIIGGIVTKVGDLVYDGSIRTQLRNLRESFKRGEGI</sequence>
<gene>
    <name evidence="7" type="primary">atpH</name>
    <name evidence="8" type="ORF">LZ24_02595</name>
</gene>
<dbReference type="NCBIfam" id="TIGR01145">
    <property type="entry name" value="ATP_synt_delta"/>
    <property type="match status" value="1"/>
</dbReference>
<evidence type="ECO:0000313" key="9">
    <source>
        <dbReference type="Proteomes" id="UP000318307"/>
    </source>
</evidence>
<dbReference type="HAMAP" id="MF_01416">
    <property type="entry name" value="ATP_synth_delta_bact"/>
    <property type="match status" value="1"/>
</dbReference>
<evidence type="ECO:0000256" key="6">
    <source>
        <dbReference type="ARBA" id="ARBA00023310"/>
    </source>
</evidence>
<evidence type="ECO:0000256" key="2">
    <source>
        <dbReference type="ARBA" id="ARBA00022448"/>
    </source>
</evidence>
<comment type="caution">
    <text evidence="8">The sequence shown here is derived from an EMBL/GenBank/DDBJ whole genome shotgun (WGS) entry which is preliminary data.</text>
</comment>
<dbReference type="PANTHER" id="PTHR11910">
    <property type="entry name" value="ATP SYNTHASE DELTA CHAIN"/>
    <property type="match status" value="1"/>
</dbReference>
<keyword evidence="2 7" id="KW-0813">Transport</keyword>
<dbReference type="Pfam" id="PF00213">
    <property type="entry name" value="OSCP"/>
    <property type="match status" value="1"/>
</dbReference>
<organism evidence="8 9">
    <name type="scientific">Desulfobotulus alkaliphilus</name>
    <dbReference type="NCBI Taxonomy" id="622671"/>
    <lineage>
        <taxon>Bacteria</taxon>
        <taxon>Pseudomonadati</taxon>
        <taxon>Thermodesulfobacteriota</taxon>
        <taxon>Desulfobacteria</taxon>
        <taxon>Desulfobacterales</taxon>
        <taxon>Desulfobacteraceae</taxon>
        <taxon>Desulfobotulus</taxon>
    </lineage>
</organism>
<comment type="function">
    <text evidence="7">This protein is part of the stalk that links CF(0) to CF(1). It either transmits conformational changes from CF(0) to CF(1) or is implicated in proton conduction.</text>
</comment>
<keyword evidence="6 7" id="KW-0066">ATP synthesis</keyword>
<dbReference type="Proteomes" id="UP000318307">
    <property type="component" value="Unassembled WGS sequence"/>
</dbReference>
<evidence type="ECO:0000256" key="5">
    <source>
        <dbReference type="ARBA" id="ARBA00023136"/>
    </source>
</evidence>
<keyword evidence="7" id="KW-1003">Cell membrane</keyword>
<comment type="similarity">
    <text evidence="7">Belongs to the ATPase delta chain family.</text>
</comment>
<name>A0A562RIP2_9BACT</name>
<evidence type="ECO:0000256" key="4">
    <source>
        <dbReference type="ARBA" id="ARBA00023065"/>
    </source>
</evidence>
<reference evidence="8 9" key="1">
    <citation type="submission" date="2019-07" db="EMBL/GenBank/DDBJ databases">
        <title>Genome sequencing of 100 strains of the haloalkaliphilic chemolithoautotrophic sulfur-oxidizing bacterium Thioalkalivibrio.</title>
        <authorList>
            <person name="Muyzer G."/>
        </authorList>
    </citation>
    <scope>NUCLEOTIDE SEQUENCE [LARGE SCALE GENOMIC DNA]</scope>
    <source>
        <strain evidence="8 9">ASO4-4</strain>
    </source>
</reference>